<evidence type="ECO:0000313" key="7">
    <source>
        <dbReference type="Proteomes" id="UP001597063"/>
    </source>
</evidence>
<dbReference type="PANTHER" id="PTHR10668:SF105">
    <property type="entry name" value="DEHYDROGENASE-RELATED"/>
    <property type="match status" value="1"/>
</dbReference>
<accession>A0ABW2Y3H8</accession>
<reference evidence="7" key="1">
    <citation type="journal article" date="2019" name="Int. J. Syst. Evol. Microbiol.">
        <title>The Global Catalogue of Microorganisms (GCM) 10K type strain sequencing project: providing services to taxonomists for standard genome sequencing and annotation.</title>
        <authorList>
            <consortium name="The Broad Institute Genomics Platform"/>
            <consortium name="The Broad Institute Genome Sequencing Center for Infectious Disease"/>
            <person name="Wu L."/>
            <person name="Ma J."/>
        </authorList>
    </citation>
    <scope>NUCLEOTIDE SEQUENCE [LARGE SCALE GENOMIC DNA]</scope>
    <source>
        <strain evidence="7">JCM 9371</strain>
    </source>
</reference>
<evidence type="ECO:0000256" key="4">
    <source>
        <dbReference type="SAM" id="Phobius"/>
    </source>
</evidence>
<evidence type="ECO:0000256" key="1">
    <source>
        <dbReference type="ARBA" id="ARBA00037217"/>
    </source>
</evidence>
<keyword evidence="4" id="KW-0472">Membrane</keyword>
<dbReference type="Proteomes" id="UP001597063">
    <property type="component" value="Unassembled WGS sequence"/>
</dbReference>
<dbReference type="PRINTS" id="PR00411">
    <property type="entry name" value="PNDRDTASEI"/>
</dbReference>
<keyword evidence="4" id="KW-0812">Transmembrane</keyword>
<name>A0ABW2Y3H8_9ACTN</name>
<feature type="domain" description="Amine oxidase" evidence="5">
    <location>
        <begin position="17"/>
        <end position="411"/>
    </location>
</feature>
<dbReference type="RefSeq" id="WP_378326293.1">
    <property type="nucleotide sequence ID" value="NZ_JBHTGP010000038.1"/>
</dbReference>
<proteinExistence type="predicted"/>
<dbReference type="SUPFAM" id="SSF51905">
    <property type="entry name" value="FAD/NAD(P)-binding domain"/>
    <property type="match status" value="1"/>
</dbReference>
<organism evidence="6 7">
    <name type="scientific">Actinomadura fibrosa</name>
    <dbReference type="NCBI Taxonomy" id="111802"/>
    <lineage>
        <taxon>Bacteria</taxon>
        <taxon>Bacillati</taxon>
        <taxon>Actinomycetota</taxon>
        <taxon>Actinomycetes</taxon>
        <taxon>Streptosporangiales</taxon>
        <taxon>Thermomonosporaceae</taxon>
        <taxon>Actinomadura</taxon>
    </lineage>
</organism>
<dbReference type="Pfam" id="PF01593">
    <property type="entry name" value="Amino_oxidase"/>
    <property type="match status" value="1"/>
</dbReference>
<feature type="transmembrane region" description="Helical" evidence="4">
    <location>
        <begin position="6"/>
        <end position="27"/>
    </location>
</feature>
<evidence type="ECO:0000259" key="5">
    <source>
        <dbReference type="Pfam" id="PF01593"/>
    </source>
</evidence>
<dbReference type="InterPro" id="IPR036188">
    <property type="entry name" value="FAD/NAD-bd_sf"/>
</dbReference>
<keyword evidence="4" id="KW-1133">Transmembrane helix</keyword>
<comment type="subunit">
    <text evidence="2">Interacts with COX5B; this interaction may contribute to localize PYROXD2 to the inner face of the inner mitochondrial membrane.</text>
</comment>
<sequence>MSRTEYDAVVVGAGINGMVAAAVLGLAGRRVALVEARDRIGGFIASHTGPDGYTHDTFSSWHPQFTGGPAYPVLGERLLRHGLEYRTSGDLLTASVADDGRTTLAHRDPAATAASFADPGDRDRYPRMIARFARVLAAAGPVLAGEPRGAAALRATAGLLRAAGPGGLAAVARDTVTSGRAYTRREFTGPEVDHLWAPWLLHAGLGPDHASGGLMLQMLATTLHGDGLPVVAGGAGRFVAAFTGLLDEAGVTVLPGTRVEHVLIERGRAAGVTSGATVLRARDAVLCSVTPEALYGGLLPAAAVPPRVRAEARRHRSGRAALHLHVALAGPVPWRDARLAAVPLVHLTDGAASTAIACAEAEARLLPARPTVGVGQQHVLDPSRVPPGRAALWLQLQELPYEPLADAAGEIDVRGGWDEASLEAYAERVLARVETHAPGLRGLVVGTRVLGPRDLEAANANAVRGDPYGGSTELDQNLLWRPGPLMNRHRTAVPGLWHIGASTHPGPGMSGASGLHAADRILARPRWHRRTNR</sequence>
<evidence type="ECO:0000256" key="2">
    <source>
        <dbReference type="ARBA" id="ARBA00038825"/>
    </source>
</evidence>
<dbReference type="EMBL" id="JBHTGP010000038">
    <property type="protein sequence ID" value="MFD0692323.1"/>
    <property type="molecule type" value="Genomic_DNA"/>
</dbReference>
<dbReference type="PANTHER" id="PTHR10668">
    <property type="entry name" value="PHYTOENE DEHYDROGENASE"/>
    <property type="match status" value="1"/>
</dbReference>
<dbReference type="Gene3D" id="3.50.50.60">
    <property type="entry name" value="FAD/NAD(P)-binding domain"/>
    <property type="match status" value="2"/>
</dbReference>
<gene>
    <name evidence="6" type="ORF">ACFQZM_48100</name>
</gene>
<protein>
    <recommendedName>
        <fullName evidence="3">Pyridine nucleotide-disulfide oxidoreductase domain-containing protein 2</fullName>
    </recommendedName>
</protein>
<comment type="caution">
    <text evidence="6">The sequence shown here is derived from an EMBL/GenBank/DDBJ whole genome shotgun (WGS) entry which is preliminary data.</text>
</comment>
<evidence type="ECO:0000313" key="6">
    <source>
        <dbReference type="EMBL" id="MFD0692323.1"/>
    </source>
</evidence>
<comment type="function">
    <text evidence="1">Probable oxidoreductase that may play a role as regulator of mitochondrial function.</text>
</comment>
<dbReference type="InterPro" id="IPR002937">
    <property type="entry name" value="Amino_oxidase"/>
</dbReference>
<keyword evidence="7" id="KW-1185">Reference proteome</keyword>
<evidence type="ECO:0000256" key="3">
    <source>
        <dbReference type="ARBA" id="ARBA00040298"/>
    </source>
</evidence>